<dbReference type="AlphaFoldDB" id="A0A1B3BDK3"/>
<dbReference type="KEGG" id="ksd:KS2013_2209"/>
<gene>
    <name evidence="3" type="ORF">KS2013_2209</name>
</gene>
<dbReference type="RefSeq" id="WP_068993877.1">
    <property type="nucleotide sequence ID" value="NZ_CP012418.1"/>
</dbReference>
<evidence type="ECO:0000313" key="4">
    <source>
        <dbReference type="Proteomes" id="UP000094147"/>
    </source>
</evidence>
<evidence type="ECO:0000256" key="1">
    <source>
        <dbReference type="SAM" id="SignalP"/>
    </source>
</evidence>
<feature type="chain" id="PRO_5008544207" description="DUF4440 domain-containing protein" evidence="1">
    <location>
        <begin position="24"/>
        <end position="153"/>
    </location>
</feature>
<dbReference type="EMBL" id="CP012418">
    <property type="protein sequence ID" value="AOE50914.1"/>
    <property type="molecule type" value="Genomic_DNA"/>
</dbReference>
<evidence type="ECO:0000313" key="3">
    <source>
        <dbReference type="EMBL" id="AOE50914.1"/>
    </source>
</evidence>
<keyword evidence="4" id="KW-1185">Reference proteome</keyword>
<name>A0A1B3BDK3_9GAMM</name>
<protein>
    <recommendedName>
        <fullName evidence="2">DUF4440 domain-containing protein</fullName>
    </recommendedName>
</protein>
<dbReference type="InterPro" id="IPR027843">
    <property type="entry name" value="DUF4440"/>
</dbReference>
<dbReference type="OrthoDB" id="9814425at2"/>
<evidence type="ECO:0000259" key="2">
    <source>
        <dbReference type="Pfam" id="PF14534"/>
    </source>
</evidence>
<organism evidence="3 4">
    <name type="scientific">Kangiella sediminilitoris</name>
    <dbReference type="NCBI Taxonomy" id="1144748"/>
    <lineage>
        <taxon>Bacteria</taxon>
        <taxon>Pseudomonadati</taxon>
        <taxon>Pseudomonadota</taxon>
        <taxon>Gammaproteobacteria</taxon>
        <taxon>Kangiellales</taxon>
        <taxon>Kangiellaceae</taxon>
        <taxon>Kangiella</taxon>
    </lineage>
</organism>
<dbReference type="Proteomes" id="UP000094147">
    <property type="component" value="Chromosome"/>
</dbReference>
<accession>A0A1B3BDK3</accession>
<keyword evidence="1" id="KW-0732">Signal</keyword>
<feature type="domain" description="DUF4440" evidence="2">
    <location>
        <begin position="54"/>
        <end position="142"/>
    </location>
</feature>
<dbReference type="Gene3D" id="3.10.450.50">
    <property type="match status" value="1"/>
</dbReference>
<proteinExistence type="predicted"/>
<dbReference type="SUPFAM" id="SSF54427">
    <property type="entry name" value="NTF2-like"/>
    <property type="match status" value="1"/>
</dbReference>
<dbReference type="InterPro" id="IPR032710">
    <property type="entry name" value="NTF2-like_dom_sf"/>
</dbReference>
<feature type="signal peptide" evidence="1">
    <location>
        <begin position="1"/>
        <end position="23"/>
    </location>
</feature>
<dbReference type="STRING" id="1144748.KS2013_2209"/>
<reference evidence="4" key="1">
    <citation type="submission" date="2015-08" db="EMBL/GenBank/DDBJ databases">
        <authorList>
            <person name="Kim K.M."/>
        </authorList>
    </citation>
    <scope>NUCLEOTIDE SEQUENCE [LARGE SCALE GENOMIC DNA]</scope>
    <source>
        <strain evidence="4">KCTC 23892</strain>
    </source>
</reference>
<dbReference type="Pfam" id="PF14534">
    <property type="entry name" value="DUF4440"/>
    <property type="match status" value="1"/>
</dbReference>
<sequence precursor="true">MKKFFPYIFLLLLPILNVSVAHEKVKDKSEEFKKEINQAYKGFTKFLEEGKPMELANEYYTEDAHFFPPTGGMVEGREAIGQAFKQMIEAGYTIKAEAKDVEDYGHHIYEYGVATTYDKEGKSLGKQRYVVIWKLDDGQWRIHRDFVKGRMME</sequence>